<keyword evidence="6" id="KW-0520">NAD</keyword>
<evidence type="ECO:0000256" key="1">
    <source>
        <dbReference type="ARBA" id="ARBA00022490"/>
    </source>
</evidence>
<keyword evidence="5 10" id="KW-0560">Oxidoreductase</keyword>
<dbReference type="SUPFAM" id="SSF56796">
    <property type="entry name" value="Dehydroquinate synthase-like"/>
    <property type="match status" value="1"/>
</dbReference>
<evidence type="ECO:0000256" key="3">
    <source>
        <dbReference type="ARBA" id="ARBA00022723"/>
    </source>
</evidence>
<dbReference type="RefSeq" id="WP_307336991.1">
    <property type="nucleotide sequence ID" value="NZ_JAUSUD010000002.1"/>
</dbReference>
<keyword evidence="8" id="KW-0594">Phospholipid biosynthesis</keyword>
<dbReference type="InterPro" id="IPR032837">
    <property type="entry name" value="G1PDH"/>
</dbReference>
<proteinExistence type="predicted"/>
<dbReference type="EMBL" id="JAUSUD010000002">
    <property type="protein sequence ID" value="MDQ0229384.1"/>
    <property type="molecule type" value="Genomic_DNA"/>
</dbReference>
<dbReference type="PANTHER" id="PTHR43616">
    <property type="entry name" value="GLYCEROL DEHYDROGENASE"/>
    <property type="match status" value="1"/>
</dbReference>
<dbReference type="CDD" id="cd08175">
    <property type="entry name" value="G1PDH"/>
    <property type="match status" value="1"/>
</dbReference>
<dbReference type="Pfam" id="PF13685">
    <property type="entry name" value="Fe-ADH_2"/>
    <property type="match status" value="1"/>
</dbReference>
<protein>
    <submittedName>
        <fullName evidence="10">Glycerol-1-phosphate dehydrogenase [NAD(P)+]</fullName>
        <ecNumber evidence="10">1.1.1.261</ecNumber>
    </submittedName>
</protein>
<dbReference type="EC" id="1.1.1.261" evidence="10"/>
<evidence type="ECO:0000256" key="9">
    <source>
        <dbReference type="ARBA" id="ARBA00023264"/>
    </source>
</evidence>
<sequence length="408" mass="44469">MLSVQELNELAKTCTCGNAHYDCSIEEIVVRHNALQEAPRFIKSKGFNKVSIVADETTFNVAGERLVAELETANIPFETVIIQANEQGDVIANEVSLIEAMLGISQDTNAVIAVGAGTIHDISRFSSYKMGKPFISIPTAPSVDGFNSMGAPVVIKGVKTTFQMQTPIALFADIGILVKAPKKMIAAGFGDMIGKFTSLADWNFSHLIANEAYCALAADITRKALQSCVESSNQIAKADDEGIQRLIEALIDSGLAMLLVGHSSPASGGEHHLSHYWEMDFLSKGKKQVLHGAKVGISTQVILNFYKNQFLSLVSNKERLLALKANNRVAITKILDVQEQIIEIIDSLPSADDIGQLLTVLEGPTRPADIGIDDELVRNSLAEAHQLRKNRYTMLKFWNDHVGVHQDE</sequence>
<evidence type="ECO:0000313" key="11">
    <source>
        <dbReference type="Proteomes" id="UP001234495"/>
    </source>
</evidence>
<dbReference type="PANTHER" id="PTHR43616:SF5">
    <property type="entry name" value="GLYCEROL DEHYDROGENASE 1"/>
    <property type="match status" value="1"/>
</dbReference>
<dbReference type="GO" id="GO:0050492">
    <property type="term" value="F:glycerol-1-phosphate dehydrogenase [NAD(P)+] activity"/>
    <property type="evidence" value="ECO:0007669"/>
    <property type="project" value="UniProtKB-EC"/>
</dbReference>
<reference evidence="10 11" key="1">
    <citation type="submission" date="2023-07" db="EMBL/GenBank/DDBJ databases">
        <title>Genomic Encyclopedia of Type Strains, Phase IV (KMG-IV): sequencing the most valuable type-strain genomes for metagenomic binning, comparative biology and taxonomic classification.</title>
        <authorList>
            <person name="Goeker M."/>
        </authorList>
    </citation>
    <scope>NUCLEOTIDE SEQUENCE [LARGE SCALE GENOMIC DNA]</scope>
    <source>
        <strain evidence="10 11">DSM 29005</strain>
    </source>
</reference>
<accession>A0ABT9ZBU1</accession>
<evidence type="ECO:0000256" key="8">
    <source>
        <dbReference type="ARBA" id="ARBA00023209"/>
    </source>
</evidence>
<keyword evidence="1" id="KW-0963">Cytoplasm</keyword>
<evidence type="ECO:0000256" key="5">
    <source>
        <dbReference type="ARBA" id="ARBA00023002"/>
    </source>
</evidence>
<comment type="caution">
    <text evidence="10">The sequence shown here is derived from an EMBL/GenBank/DDBJ whole genome shotgun (WGS) entry which is preliminary data.</text>
</comment>
<keyword evidence="3" id="KW-0479">Metal-binding</keyword>
<dbReference type="Gene3D" id="3.40.50.1970">
    <property type="match status" value="1"/>
</dbReference>
<keyword evidence="9" id="KW-1208">Phospholipid metabolism</keyword>
<dbReference type="Gene3D" id="1.20.1090.10">
    <property type="entry name" value="Dehydroquinate synthase-like - alpha domain"/>
    <property type="match status" value="1"/>
</dbReference>
<dbReference type="Proteomes" id="UP001234495">
    <property type="component" value="Unassembled WGS sequence"/>
</dbReference>
<evidence type="ECO:0000256" key="4">
    <source>
        <dbReference type="ARBA" id="ARBA00022857"/>
    </source>
</evidence>
<keyword evidence="4" id="KW-0521">NADP</keyword>
<keyword evidence="11" id="KW-1185">Reference proteome</keyword>
<keyword evidence="2" id="KW-0444">Lipid biosynthesis</keyword>
<keyword evidence="7" id="KW-0443">Lipid metabolism</keyword>
<organism evidence="10 11">
    <name type="scientific">Metabacillus malikii</name>
    <dbReference type="NCBI Taxonomy" id="1504265"/>
    <lineage>
        <taxon>Bacteria</taxon>
        <taxon>Bacillati</taxon>
        <taxon>Bacillota</taxon>
        <taxon>Bacilli</taxon>
        <taxon>Bacillales</taxon>
        <taxon>Bacillaceae</taxon>
        <taxon>Metabacillus</taxon>
    </lineage>
</organism>
<gene>
    <name evidence="10" type="ORF">J2S19_000635</name>
</gene>
<evidence type="ECO:0000256" key="6">
    <source>
        <dbReference type="ARBA" id="ARBA00023027"/>
    </source>
</evidence>
<evidence type="ECO:0000256" key="2">
    <source>
        <dbReference type="ARBA" id="ARBA00022516"/>
    </source>
</evidence>
<dbReference type="InterPro" id="IPR016205">
    <property type="entry name" value="Glycerol_DH"/>
</dbReference>
<name>A0ABT9ZBU1_9BACI</name>
<evidence type="ECO:0000313" key="10">
    <source>
        <dbReference type="EMBL" id="MDQ0229384.1"/>
    </source>
</evidence>
<evidence type="ECO:0000256" key="7">
    <source>
        <dbReference type="ARBA" id="ARBA00023098"/>
    </source>
</evidence>